<dbReference type="EMBL" id="JAWDJR010000003">
    <property type="protein sequence ID" value="KAK9977170.1"/>
    <property type="molecule type" value="Genomic_DNA"/>
</dbReference>
<evidence type="ECO:0000313" key="2">
    <source>
        <dbReference type="Proteomes" id="UP001479290"/>
    </source>
</evidence>
<comment type="caution">
    <text evidence="1">The sequence shown here is derived from an EMBL/GenBank/DDBJ whole genome shotgun (WGS) entry which is preliminary data.</text>
</comment>
<dbReference type="Proteomes" id="UP001479290">
    <property type="component" value="Unassembled WGS sequence"/>
</dbReference>
<keyword evidence="2" id="KW-1185">Reference proteome</keyword>
<sequence>MSEVQTSLDIFEGKPGNLLFAYNQDALQQNKYYTAGKLTAWSILHNGPGIKCLNQHLFQMMCGRTIDLSKFDLETFHDTDVQQRLEKVLYK</sequence>
<proteinExistence type="predicted"/>
<reference evidence="1 2" key="1">
    <citation type="submission" date="2024-05" db="EMBL/GenBank/DDBJ databases">
        <title>A high-quality chromosomal-level genome assembly of Topmouth culter (Culter alburnus).</title>
        <authorList>
            <person name="Zhao H."/>
        </authorList>
    </citation>
    <scope>NUCLEOTIDE SEQUENCE [LARGE SCALE GENOMIC DNA]</scope>
    <source>
        <strain evidence="1">CATC2023</strain>
        <tissue evidence="1">Muscle</tissue>
    </source>
</reference>
<gene>
    <name evidence="1" type="ORF">ABG768_018991</name>
</gene>
<organism evidence="1 2">
    <name type="scientific">Culter alburnus</name>
    <name type="common">Topmouth culter</name>
    <dbReference type="NCBI Taxonomy" id="194366"/>
    <lineage>
        <taxon>Eukaryota</taxon>
        <taxon>Metazoa</taxon>
        <taxon>Chordata</taxon>
        <taxon>Craniata</taxon>
        <taxon>Vertebrata</taxon>
        <taxon>Euteleostomi</taxon>
        <taxon>Actinopterygii</taxon>
        <taxon>Neopterygii</taxon>
        <taxon>Teleostei</taxon>
        <taxon>Ostariophysi</taxon>
        <taxon>Cypriniformes</taxon>
        <taxon>Xenocyprididae</taxon>
        <taxon>Xenocypridinae</taxon>
        <taxon>Culter</taxon>
    </lineage>
</organism>
<dbReference type="AlphaFoldDB" id="A0AAW2AX11"/>
<name>A0AAW2AX11_CULAL</name>
<evidence type="ECO:0000313" key="1">
    <source>
        <dbReference type="EMBL" id="KAK9977170.1"/>
    </source>
</evidence>
<protein>
    <submittedName>
        <fullName evidence="1">Uncharacterized protein</fullName>
    </submittedName>
</protein>
<accession>A0AAW2AX11</accession>